<dbReference type="PROSITE" id="PS50889">
    <property type="entry name" value="S4"/>
    <property type="match status" value="1"/>
</dbReference>
<dbReference type="Pfam" id="PF01728">
    <property type="entry name" value="FtsJ"/>
    <property type="match status" value="1"/>
</dbReference>
<dbReference type="RefSeq" id="WP_094689439.1">
    <property type="nucleotide sequence ID" value="NZ_JACBYZ010000001.1"/>
</dbReference>
<dbReference type="InterPro" id="IPR047048">
    <property type="entry name" value="TlyA"/>
</dbReference>
<evidence type="ECO:0000259" key="4">
    <source>
        <dbReference type="SMART" id="SM00363"/>
    </source>
</evidence>
<dbReference type="InterPro" id="IPR036986">
    <property type="entry name" value="S4_RNA-bd_sf"/>
</dbReference>
<dbReference type="InterPro" id="IPR004538">
    <property type="entry name" value="Hemolysin_A/TlyA"/>
</dbReference>
<dbReference type="Gene3D" id="3.10.290.10">
    <property type="entry name" value="RNA-binding S4 domain"/>
    <property type="match status" value="1"/>
</dbReference>
<dbReference type="PANTHER" id="PTHR32319">
    <property type="entry name" value="BACTERIAL HEMOLYSIN-LIKE PROTEIN"/>
    <property type="match status" value="1"/>
</dbReference>
<dbReference type="SUPFAM" id="SSF53335">
    <property type="entry name" value="S-adenosyl-L-methionine-dependent methyltransferases"/>
    <property type="match status" value="1"/>
</dbReference>
<accession>A0A261F9R5</accession>
<sequence length="270" mass="28927">MLRLDVELVNRELAASRTRAQRLIEQGFVRVDGEIITKASTKVNGSEDITVSGDAPHYVSRGAYKLLGALEAFQPQGLASPQGRECLDIGASTGGFTQVLLENGASRVAALDVGHGQLAPSIASDPRVVNIEGLNIREAELSDLPARPTYIVSDVAFISLTYVIPVIAKLLGLSLRKAHAEASQPSRLTPREDVPVEIVLLVKPQFEVGKNHLGKNGIVSDPALSEKARDEVCDCARANGFTVCGCITSPIKGEHGNTEYLLWLRAPQLS</sequence>
<dbReference type="InterPro" id="IPR029063">
    <property type="entry name" value="SAM-dependent_MTases_sf"/>
</dbReference>
<dbReference type="GO" id="GO:0003723">
    <property type="term" value="F:RNA binding"/>
    <property type="evidence" value="ECO:0007669"/>
    <property type="project" value="UniProtKB-KW"/>
</dbReference>
<dbReference type="GO" id="GO:0051301">
    <property type="term" value="P:cell division"/>
    <property type="evidence" value="ECO:0007669"/>
    <property type="project" value="UniProtKB-KW"/>
</dbReference>
<dbReference type="GO" id="GO:0008168">
    <property type="term" value="F:methyltransferase activity"/>
    <property type="evidence" value="ECO:0007669"/>
    <property type="project" value="InterPro"/>
</dbReference>
<dbReference type="PANTHER" id="PTHR32319:SF0">
    <property type="entry name" value="BACTERIAL HEMOLYSIN-LIKE PROTEIN"/>
    <property type="match status" value="1"/>
</dbReference>
<dbReference type="InterPro" id="IPR002942">
    <property type="entry name" value="S4_RNA-bd"/>
</dbReference>
<dbReference type="GO" id="GO:0032259">
    <property type="term" value="P:methylation"/>
    <property type="evidence" value="ECO:0007669"/>
    <property type="project" value="InterPro"/>
</dbReference>
<evidence type="ECO:0000256" key="3">
    <source>
        <dbReference type="PROSITE-ProRule" id="PRU00182"/>
    </source>
</evidence>
<evidence type="ECO:0000256" key="2">
    <source>
        <dbReference type="ARBA" id="ARBA00029460"/>
    </source>
</evidence>
<comment type="similarity">
    <text evidence="2">Belongs to the TlyA family.</text>
</comment>
<protein>
    <submittedName>
        <fullName evidence="5">Cell division protein FtsJ</fullName>
    </submittedName>
</protein>
<dbReference type="InterPro" id="IPR002877">
    <property type="entry name" value="RNA_MeTrfase_FtsJ_dom"/>
</dbReference>
<dbReference type="CDD" id="cd02440">
    <property type="entry name" value="AdoMet_MTases"/>
    <property type="match status" value="1"/>
</dbReference>
<dbReference type="CDD" id="cd00165">
    <property type="entry name" value="S4"/>
    <property type="match status" value="1"/>
</dbReference>
<comment type="caution">
    <text evidence="5">The sequence shown here is derived from an EMBL/GenBank/DDBJ whole genome shotgun (WGS) entry which is preliminary data.</text>
</comment>
<dbReference type="Proteomes" id="UP000228976">
    <property type="component" value="Unassembled WGS sequence"/>
</dbReference>
<dbReference type="AlphaFoldDB" id="A0A261F9R5"/>
<dbReference type="PIRSF" id="PIRSF005578">
    <property type="entry name" value="TlyA"/>
    <property type="match status" value="1"/>
</dbReference>
<dbReference type="SUPFAM" id="SSF55174">
    <property type="entry name" value="Alpha-L RNA-binding motif"/>
    <property type="match status" value="1"/>
</dbReference>
<gene>
    <name evidence="5" type="ORF">AEAE_0316</name>
</gene>
<dbReference type="EMBL" id="MWWU01000002">
    <property type="protein sequence ID" value="OZG55828.1"/>
    <property type="molecule type" value="Genomic_DNA"/>
</dbReference>
<dbReference type="Pfam" id="PF01479">
    <property type="entry name" value="S4"/>
    <property type="match status" value="1"/>
</dbReference>
<reference evidence="5 6" key="1">
    <citation type="journal article" date="2017" name="BMC Genomics">
        <title>Comparative genomic and phylogenomic analyses of the Bifidobacteriaceae family.</title>
        <authorList>
            <person name="Lugli G.A."/>
            <person name="Milani C."/>
            <person name="Turroni F."/>
            <person name="Duranti S."/>
            <person name="Mancabelli L."/>
            <person name="Mangifesta M."/>
            <person name="Ferrario C."/>
            <person name="Modesto M."/>
            <person name="Mattarelli P."/>
            <person name="Jiri K."/>
            <person name="van Sinderen D."/>
            <person name="Ventura M."/>
        </authorList>
    </citation>
    <scope>NUCLEOTIDE SEQUENCE [LARGE SCALE GENOMIC DNA]</scope>
    <source>
        <strain evidence="5 6">LMG 21773</strain>
    </source>
</reference>
<organism evidence="5 6">
    <name type="scientific">Aeriscardovia aeriphila</name>
    <dbReference type="NCBI Taxonomy" id="218139"/>
    <lineage>
        <taxon>Bacteria</taxon>
        <taxon>Bacillati</taxon>
        <taxon>Actinomycetota</taxon>
        <taxon>Actinomycetes</taxon>
        <taxon>Bifidobacteriales</taxon>
        <taxon>Bifidobacteriaceae</taxon>
        <taxon>Aeriscardovia</taxon>
    </lineage>
</organism>
<dbReference type="Gene3D" id="3.40.50.150">
    <property type="entry name" value="Vaccinia Virus protein VP39"/>
    <property type="match status" value="1"/>
</dbReference>
<dbReference type="SMART" id="SM00363">
    <property type="entry name" value="S4"/>
    <property type="match status" value="1"/>
</dbReference>
<proteinExistence type="inferred from homology"/>
<evidence type="ECO:0000313" key="6">
    <source>
        <dbReference type="Proteomes" id="UP000228976"/>
    </source>
</evidence>
<feature type="domain" description="RNA-binding S4" evidence="4">
    <location>
        <begin position="2"/>
        <end position="67"/>
    </location>
</feature>
<name>A0A261F9R5_9BIFI</name>
<keyword evidence="6" id="KW-1185">Reference proteome</keyword>
<evidence type="ECO:0000313" key="5">
    <source>
        <dbReference type="EMBL" id="OZG55828.1"/>
    </source>
</evidence>
<keyword evidence="1 3" id="KW-0694">RNA-binding</keyword>
<evidence type="ECO:0000256" key="1">
    <source>
        <dbReference type="ARBA" id="ARBA00022884"/>
    </source>
</evidence>
<keyword evidence="5" id="KW-0131">Cell cycle</keyword>
<dbReference type="OrthoDB" id="9784736at2"/>
<keyword evidence="5" id="KW-0132">Cell division</keyword>